<name>A0A399J6H9_9MICC</name>
<evidence type="ECO:0000313" key="4">
    <source>
        <dbReference type="Proteomes" id="UP000265419"/>
    </source>
</evidence>
<proteinExistence type="inferred from homology"/>
<dbReference type="RefSeq" id="WP_119425857.1">
    <property type="nucleotide sequence ID" value="NZ_QQXK01000038.1"/>
</dbReference>
<dbReference type="AlphaFoldDB" id="A0A399J6H9"/>
<dbReference type="FunFam" id="3.40.50.720:FF:000084">
    <property type="entry name" value="Short-chain dehydrogenase reductase"/>
    <property type="match status" value="1"/>
</dbReference>
<dbReference type="PANTHER" id="PTHR24321:SF8">
    <property type="entry name" value="ESTRADIOL 17-BETA-DEHYDROGENASE 8-RELATED"/>
    <property type="match status" value="1"/>
</dbReference>
<dbReference type="PRINTS" id="PR00081">
    <property type="entry name" value="GDHRDH"/>
</dbReference>
<dbReference type="NCBIfam" id="NF005559">
    <property type="entry name" value="PRK07231.1"/>
    <property type="match status" value="1"/>
</dbReference>
<evidence type="ECO:0000313" key="3">
    <source>
        <dbReference type="EMBL" id="RII41073.1"/>
    </source>
</evidence>
<dbReference type="NCBIfam" id="NF009466">
    <property type="entry name" value="PRK12826.1-2"/>
    <property type="match status" value="1"/>
</dbReference>
<reference evidence="3 4" key="1">
    <citation type="submission" date="2018-07" db="EMBL/GenBank/DDBJ databases">
        <title>Arthrobacter sp. nov., isolated from raw cow's milk with high bacterial count.</title>
        <authorList>
            <person name="Hahne J."/>
            <person name="Isele D."/>
            <person name="Lipski A."/>
        </authorList>
    </citation>
    <scope>NUCLEOTIDE SEQUENCE [LARGE SCALE GENOMIC DNA]</scope>
    <source>
        <strain evidence="3 4">JZ R-35</strain>
    </source>
</reference>
<comment type="caution">
    <text evidence="3">The sequence shown here is derived from an EMBL/GenBank/DDBJ whole genome shotgun (WGS) entry which is preliminary data.</text>
</comment>
<dbReference type="EMBL" id="QQXK01000038">
    <property type="protein sequence ID" value="RII41073.1"/>
    <property type="molecule type" value="Genomic_DNA"/>
</dbReference>
<protein>
    <submittedName>
        <fullName evidence="3">SDR family NAD(P)-dependent oxidoreductase</fullName>
    </submittedName>
</protein>
<sequence length="248" mass="25208">MIFTNKTALVTGSGAGIGRAIAERLAAEGANVVVSDVNDEAGAEVVEAITAAGGRAVYQHTAVGDAAEVKALIQRAVAEFGGLDFAVNNAGVGAQPKPVQYLSDAEWARTIDITLTGTFQSLREEIGHMVANGGGAIVNVSSIASLQPTPNLSPYGAAKHGVLSLTQSVASEYAARGIRVNAVAPGPIATAALASLPQEAQDEYASEVPMKRLGQPGDIANAVVFLLSDQASFITGQTLAVDGGSLIR</sequence>
<dbReference type="GO" id="GO:0016491">
    <property type="term" value="F:oxidoreductase activity"/>
    <property type="evidence" value="ECO:0007669"/>
    <property type="project" value="UniProtKB-KW"/>
</dbReference>
<dbReference type="Pfam" id="PF13561">
    <property type="entry name" value="adh_short_C2"/>
    <property type="match status" value="1"/>
</dbReference>
<dbReference type="InterPro" id="IPR020904">
    <property type="entry name" value="Sc_DH/Rdtase_CS"/>
</dbReference>
<dbReference type="InterPro" id="IPR002347">
    <property type="entry name" value="SDR_fam"/>
</dbReference>
<dbReference type="SUPFAM" id="SSF51735">
    <property type="entry name" value="NAD(P)-binding Rossmann-fold domains"/>
    <property type="match status" value="1"/>
</dbReference>
<gene>
    <name evidence="3" type="ORF">DWB68_14620</name>
</gene>
<evidence type="ECO:0000256" key="1">
    <source>
        <dbReference type="ARBA" id="ARBA00006484"/>
    </source>
</evidence>
<dbReference type="InterPro" id="IPR036291">
    <property type="entry name" value="NAD(P)-bd_dom_sf"/>
</dbReference>
<dbReference type="PRINTS" id="PR00080">
    <property type="entry name" value="SDRFAMILY"/>
</dbReference>
<comment type="similarity">
    <text evidence="1">Belongs to the short-chain dehydrogenases/reductases (SDR) family.</text>
</comment>
<keyword evidence="2" id="KW-0560">Oxidoreductase</keyword>
<dbReference type="PROSITE" id="PS00061">
    <property type="entry name" value="ADH_SHORT"/>
    <property type="match status" value="1"/>
</dbReference>
<dbReference type="PANTHER" id="PTHR24321">
    <property type="entry name" value="DEHYDROGENASES, SHORT CHAIN"/>
    <property type="match status" value="1"/>
</dbReference>
<dbReference type="Proteomes" id="UP000265419">
    <property type="component" value="Unassembled WGS sequence"/>
</dbReference>
<dbReference type="Gene3D" id="3.40.50.720">
    <property type="entry name" value="NAD(P)-binding Rossmann-like Domain"/>
    <property type="match status" value="1"/>
</dbReference>
<accession>A0A399J6H9</accession>
<organism evidence="3 4">
    <name type="scientific">Galactobacter valiniphilus</name>
    <dbReference type="NCBI Taxonomy" id="2676122"/>
    <lineage>
        <taxon>Bacteria</taxon>
        <taxon>Bacillati</taxon>
        <taxon>Actinomycetota</taxon>
        <taxon>Actinomycetes</taxon>
        <taxon>Micrococcales</taxon>
        <taxon>Micrococcaceae</taxon>
        <taxon>Galactobacter</taxon>
    </lineage>
</organism>
<keyword evidence="4" id="KW-1185">Reference proteome</keyword>
<evidence type="ECO:0000256" key="2">
    <source>
        <dbReference type="ARBA" id="ARBA00023002"/>
    </source>
</evidence>